<feature type="region of interest" description="Disordered" evidence="1">
    <location>
        <begin position="44"/>
        <end position="65"/>
    </location>
</feature>
<evidence type="ECO:0000313" key="3">
    <source>
        <dbReference type="Proteomes" id="UP001501161"/>
    </source>
</evidence>
<reference evidence="2 3" key="1">
    <citation type="journal article" date="2019" name="Int. J. Syst. Evol. Microbiol.">
        <title>The Global Catalogue of Microorganisms (GCM) 10K type strain sequencing project: providing services to taxonomists for standard genome sequencing and annotation.</title>
        <authorList>
            <consortium name="The Broad Institute Genomics Platform"/>
            <consortium name="The Broad Institute Genome Sequencing Center for Infectious Disease"/>
            <person name="Wu L."/>
            <person name="Ma J."/>
        </authorList>
    </citation>
    <scope>NUCLEOTIDE SEQUENCE [LARGE SCALE GENOMIC DNA]</scope>
    <source>
        <strain evidence="2 3">JCM 13813</strain>
    </source>
</reference>
<proteinExistence type="predicted"/>
<gene>
    <name evidence="2" type="ORF">GCM10009726_03110</name>
</gene>
<accession>A0ABN2WN14</accession>
<sequence>MVTTAMGSPVVTEALAVVPDLDAGADRERDSCWFQLLHPTGAGCPDVHTPVRPAPAPMDLELARN</sequence>
<protein>
    <submittedName>
        <fullName evidence="2">Uncharacterized protein</fullName>
    </submittedName>
</protein>
<dbReference type="Proteomes" id="UP001501161">
    <property type="component" value="Unassembled WGS sequence"/>
</dbReference>
<dbReference type="EMBL" id="BAAAMQ010000005">
    <property type="protein sequence ID" value="GAA2095713.1"/>
    <property type="molecule type" value="Genomic_DNA"/>
</dbReference>
<organism evidence="2 3">
    <name type="scientific">Nocardioides furvisabuli</name>
    <dbReference type="NCBI Taxonomy" id="375542"/>
    <lineage>
        <taxon>Bacteria</taxon>
        <taxon>Bacillati</taxon>
        <taxon>Actinomycetota</taxon>
        <taxon>Actinomycetes</taxon>
        <taxon>Propionibacteriales</taxon>
        <taxon>Nocardioidaceae</taxon>
        <taxon>Nocardioides</taxon>
    </lineage>
</organism>
<name>A0ABN2WN14_9ACTN</name>
<comment type="caution">
    <text evidence="2">The sequence shown here is derived from an EMBL/GenBank/DDBJ whole genome shotgun (WGS) entry which is preliminary data.</text>
</comment>
<evidence type="ECO:0000256" key="1">
    <source>
        <dbReference type="SAM" id="MobiDB-lite"/>
    </source>
</evidence>
<evidence type="ECO:0000313" key="2">
    <source>
        <dbReference type="EMBL" id="GAA2095713.1"/>
    </source>
</evidence>
<keyword evidence="3" id="KW-1185">Reference proteome</keyword>